<proteinExistence type="predicted"/>
<accession>A0ABV6NGT5</accession>
<sequence length="70" mass="8085">MNNCRVFADGTRAESEWLTSVFYCEACDCVKANIINPKTSKTVSHRASRYSIEYKRKVDSMIRVNLSSRF</sequence>
<dbReference type="Proteomes" id="UP001589833">
    <property type="component" value="Unassembled WGS sequence"/>
</dbReference>
<organism evidence="1 2">
    <name type="scientific">Halalkalibacter alkalisediminis</name>
    <dbReference type="NCBI Taxonomy" id="935616"/>
    <lineage>
        <taxon>Bacteria</taxon>
        <taxon>Bacillati</taxon>
        <taxon>Bacillota</taxon>
        <taxon>Bacilli</taxon>
        <taxon>Bacillales</taxon>
        <taxon>Bacillaceae</taxon>
        <taxon>Halalkalibacter</taxon>
    </lineage>
</organism>
<comment type="caution">
    <text evidence="1">The sequence shown here is derived from an EMBL/GenBank/DDBJ whole genome shotgun (WGS) entry which is preliminary data.</text>
</comment>
<keyword evidence="2" id="KW-1185">Reference proteome</keyword>
<protein>
    <recommendedName>
        <fullName evidence="3">Transposase</fullName>
    </recommendedName>
</protein>
<reference evidence="1 2" key="1">
    <citation type="submission" date="2024-09" db="EMBL/GenBank/DDBJ databases">
        <authorList>
            <person name="Sun Q."/>
            <person name="Mori K."/>
        </authorList>
    </citation>
    <scope>NUCLEOTIDE SEQUENCE [LARGE SCALE GENOMIC DNA]</scope>
    <source>
        <strain evidence="1 2">NCAIM B.02301</strain>
    </source>
</reference>
<name>A0ABV6NGT5_9BACI</name>
<gene>
    <name evidence="1" type="ORF">ACFFH4_13040</name>
</gene>
<evidence type="ECO:0000313" key="1">
    <source>
        <dbReference type="EMBL" id="MFC0559978.1"/>
    </source>
</evidence>
<evidence type="ECO:0000313" key="2">
    <source>
        <dbReference type="Proteomes" id="UP001589833"/>
    </source>
</evidence>
<dbReference type="EMBL" id="JBHLTR010000017">
    <property type="protein sequence ID" value="MFC0559978.1"/>
    <property type="molecule type" value="Genomic_DNA"/>
</dbReference>
<evidence type="ECO:0008006" key="3">
    <source>
        <dbReference type="Google" id="ProtNLM"/>
    </source>
</evidence>